<evidence type="ECO:0000313" key="5">
    <source>
        <dbReference type="EMBL" id="MBI6872847.1"/>
    </source>
</evidence>
<name>A0A934M365_9CLOT</name>
<dbReference type="NCBIfam" id="TIGR00621">
    <property type="entry name" value="ssb"/>
    <property type="match status" value="1"/>
</dbReference>
<evidence type="ECO:0000256" key="1">
    <source>
        <dbReference type="ARBA" id="ARBA00023125"/>
    </source>
</evidence>
<dbReference type="PIRSF" id="PIRSF002070">
    <property type="entry name" value="SSB"/>
    <property type="match status" value="1"/>
</dbReference>
<organism evidence="5 6">
    <name type="scientific">Clostridium aciditolerans</name>
    <dbReference type="NCBI Taxonomy" id="339861"/>
    <lineage>
        <taxon>Bacteria</taxon>
        <taxon>Bacillati</taxon>
        <taxon>Bacillota</taxon>
        <taxon>Clostridia</taxon>
        <taxon>Eubacteriales</taxon>
        <taxon>Clostridiaceae</taxon>
        <taxon>Clostridium</taxon>
    </lineage>
</organism>
<proteinExistence type="inferred from homology"/>
<comment type="subunit">
    <text evidence="2">Homotetramer.</text>
</comment>
<reference evidence="5" key="1">
    <citation type="submission" date="2020-12" db="EMBL/GenBank/DDBJ databases">
        <title>Clostridium thailandense sp. nov., a novel acetogenic bacterium isolated from peat land soil in Thailand.</title>
        <authorList>
            <person name="Chaikitkaew S."/>
            <person name="Birkeland N.K."/>
        </authorList>
    </citation>
    <scope>NUCLEOTIDE SEQUENCE</scope>
    <source>
        <strain evidence="5">DSM 17425</strain>
    </source>
</reference>
<dbReference type="SUPFAM" id="SSF50249">
    <property type="entry name" value="Nucleic acid-binding proteins"/>
    <property type="match status" value="1"/>
</dbReference>
<gene>
    <name evidence="5" type="primary">ssb</name>
    <name evidence="5" type="ORF">I6U51_08980</name>
</gene>
<dbReference type="RefSeq" id="WP_211142337.1">
    <property type="nucleotide sequence ID" value="NZ_JAEEGB010000009.1"/>
</dbReference>
<dbReference type="InterPro" id="IPR000424">
    <property type="entry name" value="Primosome_PriB/ssb"/>
</dbReference>
<dbReference type="GO" id="GO:0006260">
    <property type="term" value="P:DNA replication"/>
    <property type="evidence" value="ECO:0007669"/>
    <property type="project" value="InterPro"/>
</dbReference>
<evidence type="ECO:0000256" key="3">
    <source>
        <dbReference type="PIRNR" id="PIRNR002070"/>
    </source>
</evidence>
<dbReference type="GO" id="GO:0009295">
    <property type="term" value="C:nucleoid"/>
    <property type="evidence" value="ECO:0007669"/>
    <property type="project" value="TreeGrafter"/>
</dbReference>
<dbReference type="CDD" id="cd04496">
    <property type="entry name" value="SSB_OBF"/>
    <property type="match status" value="1"/>
</dbReference>
<dbReference type="InterPro" id="IPR012340">
    <property type="entry name" value="NA-bd_OB-fold"/>
</dbReference>
<dbReference type="InterPro" id="IPR011344">
    <property type="entry name" value="ssDNA-bd"/>
</dbReference>
<dbReference type="GO" id="GO:0003697">
    <property type="term" value="F:single-stranded DNA binding"/>
    <property type="evidence" value="ECO:0007669"/>
    <property type="project" value="UniProtKB-UniRule"/>
</dbReference>
<evidence type="ECO:0000313" key="6">
    <source>
        <dbReference type="Proteomes" id="UP000622687"/>
    </source>
</evidence>
<dbReference type="AlphaFoldDB" id="A0A934M365"/>
<dbReference type="Proteomes" id="UP000622687">
    <property type="component" value="Unassembled WGS sequence"/>
</dbReference>
<comment type="caution">
    <text evidence="2">Lacks conserved residue(s) required for the propagation of feature annotation.</text>
</comment>
<sequence>MNKVVLIGRLTKDPELKFTPGTGTAVATFTVAVDRKFSKDGQREADFIPVVVWGKQAESTANYMAKGKLIGICGRIQTRSYDAKDGTKRYVTEVIAEEVQFLEWGSGNKNAMPSFNEGPSEGFGRSQSFDEGAYGADITPVDDGDIPF</sequence>
<keyword evidence="6" id="KW-1185">Reference proteome</keyword>
<dbReference type="HAMAP" id="MF_00984">
    <property type="entry name" value="SSB"/>
    <property type="match status" value="1"/>
</dbReference>
<feature type="region of interest" description="Disordered" evidence="4">
    <location>
        <begin position="117"/>
        <end position="148"/>
    </location>
</feature>
<keyword evidence="1 2" id="KW-0238">DNA-binding</keyword>
<dbReference type="Gene3D" id="2.40.50.140">
    <property type="entry name" value="Nucleic acid-binding proteins"/>
    <property type="match status" value="1"/>
</dbReference>
<evidence type="ECO:0000256" key="2">
    <source>
        <dbReference type="HAMAP-Rule" id="MF_00984"/>
    </source>
</evidence>
<comment type="caution">
    <text evidence="5">The sequence shown here is derived from an EMBL/GenBank/DDBJ whole genome shotgun (WGS) entry which is preliminary data.</text>
</comment>
<dbReference type="PROSITE" id="PS50935">
    <property type="entry name" value="SSB"/>
    <property type="match status" value="1"/>
</dbReference>
<dbReference type="Pfam" id="PF00436">
    <property type="entry name" value="SSB"/>
    <property type="match status" value="1"/>
</dbReference>
<dbReference type="EMBL" id="JAEEGB010000009">
    <property type="protein sequence ID" value="MBI6872847.1"/>
    <property type="molecule type" value="Genomic_DNA"/>
</dbReference>
<dbReference type="PANTHER" id="PTHR10302">
    <property type="entry name" value="SINGLE-STRANDED DNA-BINDING PROTEIN"/>
    <property type="match status" value="1"/>
</dbReference>
<accession>A0A934M365</accession>
<evidence type="ECO:0000256" key="4">
    <source>
        <dbReference type="SAM" id="MobiDB-lite"/>
    </source>
</evidence>
<protein>
    <recommendedName>
        <fullName evidence="2 3">Single-stranded DNA-binding protein</fullName>
        <shortName evidence="2">SSB</shortName>
    </recommendedName>
</protein>
<dbReference type="PANTHER" id="PTHR10302:SF27">
    <property type="entry name" value="SINGLE-STRANDED DNA-BINDING PROTEIN"/>
    <property type="match status" value="1"/>
</dbReference>